<protein>
    <submittedName>
        <fullName evidence="2">Uncharacterized protein</fullName>
    </submittedName>
</protein>
<keyword evidence="3" id="KW-1185">Reference proteome</keyword>
<feature type="region of interest" description="Disordered" evidence="1">
    <location>
        <begin position="40"/>
        <end position="64"/>
    </location>
</feature>
<sequence length="109" mass="12022">MLPSCHNVQRKITTRFIRLRLRIAAKHIFNERKKILANAGHLGSKSQAKNTKKKQCQTSSCTPISKPSANTLTITTEELGLSFANTPPPRAASAPVHMDDMFGGIFFVT</sequence>
<dbReference type="EMBL" id="JAHRIO010073009">
    <property type="protein sequence ID" value="MEQ2182767.1"/>
    <property type="molecule type" value="Genomic_DNA"/>
</dbReference>
<gene>
    <name evidence="2" type="ORF">GOODEAATRI_025640</name>
</gene>
<proteinExistence type="predicted"/>
<name>A0ABV0PHC8_9TELE</name>
<comment type="caution">
    <text evidence="2">The sequence shown here is derived from an EMBL/GenBank/DDBJ whole genome shotgun (WGS) entry which is preliminary data.</text>
</comment>
<dbReference type="Proteomes" id="UP001476798">
    <property type="component" value="Unassembled WGS sequence"/>
</dbReference>
<evidence type="ECO:0000313" key="2">
    <source>
        <dbReference type="EMBL" id="MEQ2182767.1"/>
    </source>
</evidence>
<evidence type="ECO:0000256" key="1">
    <source>
        <dbReference type="SAM" id="MobiDB-lite"/>
    </source>
</evidence>
<reference evidence="2 3" key="1">
    <citation type="submission" date="2021-06" db="EMBL/GenBank/DDBJ databases">
        <authorList>
            <person name="Palmer J.M."/>
        </authorList>
    </citation>
    <scope>NUCLEOTIDE SEQUENCE [LARGE SCALE GENOMIC DNA]</scope>
    <source>
        <strain evidence="2 3">GA_2019</strain>
        <tissue evidence="2">Muscle</tissue>
    </source>
</reference>
<organism evidence="2 3">
    <name type="scientific">Goodea atripinnis</name>
    <dbReference type="NCBI Taxonomy" id="208336"/>
    <lineage>
        <taxon>Eukaryota</taxon>
        <taxon>Metazoa</taxon>
        <taxon>Chordata</taxon>
        <taxon>Craniata</taxon>
        <taxon>Vertebrata</taxon>
        <taxon>Euteleostomi</taxon>
        <taxon>Actinopterygii</taxon>
        <taxon>Neopterygii</taxon>
        <taxon>Teleostei</taxon>
        <taxon>Neoteleostei</taxon>
        <taxon>Acanthomorphata</taxon>
        <taxon>Ovalentaria</taxon>
        <taxon>Atherinomorphae</taxon>
        <taxon>Cyprinodontiformes</taxon>
        <taxon>Goodeidae</taxon>
        <taxon>Goodea</taxon>
    </lineage>
</organism>
<evidence type="ECO:0000313" key="3">
    <source>
        <dbReference type="Proteomes" id="UP001476798"/>
    </source>
</evidence>
<accession>A0ABV0PHC8</accession>